<dbReference type="InterPro" id="IPR036691">
    <property type="entry name" value="Endo/exonu/phosph_ase_sf"/>
</dbReference>
<dbReference type="GO" id="GO:0003824">
    <property type="term" value="F:catalytic activity"/>
    <property type="evidence" value="ECO:0007669"/>
    <property type="project" value="InterPro"/>
</dbReference>
<sequence length="1029" mass="118775">MAKAGRMVNNTKPVSRKTEECNGSLQIKHRMKTRNSKSVGVESKSVVSERNKRGSVAVEKEVANIIETGTTIGFDFKDVGKEVIKAIMRRELVTKYNPVVLFLQETKLGSFDSGVIRSLGGSFLTRWIGVAAEGASSGLITQWNKDFFCVNSCISSNRTIILEGELTRIKKKMVFCNIYAANVENERKELWDLIIQEHNSFLSPWCICGDFNTVLEPVERAKVVDISMHVMPFTWSNNREKASWERLDRFLIYPKIVCWFPNLIQKGLPRSLSDHNTVMIGEEKDERGSTPFRFVNSWLHENGLMKEAMVGWKKSMNGRLKGGSLAAKVKESKCHIKRWLRENKKEIPESKKLEEGLVEVDKKAKREGWTIQLRKERLFFLSKLWEGFRRKEQLWRQKSRIKGLNIKRISDSENSFLEGIFNREEVRAAIVSCDGNKAPCPDGLNLNFIKANWEVIQEDFMKFIHEFHKNGSIVKDLNHTFIALIPKCVHPETIKDFRPISLVGSMYKIFAKVLANRLKKVMDSVISENQIAFIQSRQIMDSFVVAEEIIHSWRKDKERGLLVKLDFEKAYDSVDHSFLDFVLEDMGFGTRWRNCVRCCVATLSMSVLVNGSPTSEFGVERDLKGIRWLSNVDSSDSYFVKVVASLFKEGSISMKILDEGLQIVVGNGESVSFWNDAWCDSISLKDRYPRIYALATKKLGFIKEFGSWQEDRWVWKVQMRRRLFDWELDVWSSFNANIDRARQDGLWECESVWNGFSPPKVEIFMWQLVRGRLMVRDLLNHFGVLVNAGMNCPLCNRHIETIDHLFLLCSWARELWYLCMRWWGVIYCPNRNFPEWFQGWKGLCPSVKYRRVWVTMFSAIAWSIWEARNHVLFKGISADITHFVDLIRFRVAWWFKHYGKGSSEPITVILENLKTCCVDAKPVRFSVKKAWIPPSAMDLKFNACVICVSKPSFVGKNSSLSSESSVSWVNDKDFGNLCLLEMIVDIRSMLRFLGNTTVNHCSRDSNDVADNLAKKGSLMEGEVVEWREP</sequence>
<evidence type="ECO:0000259" key="4">
    <source>
        <dbReference type="Pfam" id="PF13966"/>
    </source>
</evidence>
<evidence type="ECO:0008006" key="7">
    <source>
        <dbReference type="Google" id="ProtNLM"/>
    </source>
</evidence>
<reference evidence="5" key="1">
    <citation type="journal article" date="2023" name="Plant J.">
        <title>Genome sequences and population genomics provide insights into the demographic history, inbreeding, and mutation load of two 'living fossil' tree species of Dipteronia.</title>
        <authorList>
            <person name="Feng Y."/>
            <person name="Comes H.P."/>
            <person name="Chen J."/>
            <person name="Zhu S."/>
            <person name="Lu R."/>
            <person name="Zhang X."/>
            <person name="Li P."/>
            <person name="Qiu J."/>
            <person name="Olsen K.M."/>
            <person name="Qiu Y."/>
        </authorList>
    </citation>
    <scope>NUCLEOTIDE SEQUENCE</scope>
    <source>
        <strain evidence="5">NBL</strain>
    </source>
</reference>
<dbReference type="SUPFAM" id="SSF56219">
    <property type="entry name" value="DNase I-like"/>
    <property type="match status" value="1"/>
</dbReference>
<dbReference type="Proteomes" id="UP001281410">
    <property type="component" value="Unassembled WGS sequence"/>
</dbReference>
<keyword evidence="6" id="KW-1185">Reference proteome</keyword>
<evidence type="ECO:0000259" key="3">
    <source>
        <dbReference type="Pfam" id="PF03372"/>
    </source>
</evidence>
<feature type="region of interest" description="Disordered" evidence="1">
    <location>
        <begin position="1"/>
        <end position="21"/>
    </location>
</feature>
<dbReference type="AlphaFoldDB" id="A0AAE0E0M0"/>
<dbReference type="EMBL" id="JANJYJ010000007">
    <property type="protein sequence ID" value="KAK3199960.1"/>
    <property type="molecule type" value="Genomic_DNA"/>
</dbReference>
<proteinExistence type="predicted"/>
<feature type="domain" description="Reverse transcriptase zinc-binding" evidence="4">
    <location>
        <begin position="742"/>
        <end position="816"/>
    </location>
</feature>
<dbReference type="Gene3D" id="3.60.10.10">
    <property type="entry name" value="Endonuclease/exonuclease/phosphatase"/>
    <property type="match status" value="1"/>
</dbReference>
<evidence type="ECO:0000313" key="5">
    <source>
        <dbReference type="EMBL" id="KAK3199960.1"/>
    </source>
</evidence>
<evidence type="ECO:0000256" key="1">
    <source>
        <dbReference type="SAM" id="MobiDB-lite"/>
    </source>
</evidence>
<comment type="caution">
    <text evidence="5">The sequence shown here is derived from an EMBL/GenBank/DDBJ whole genome shotgun (WGS) entry which is preliminary data.</text>
</comment>
<dbReference type="PANTHER" id="PTHR31635:SF196">
    <property type="entry name" value="REVERSE TRANSCRIPTASE DOMAIN-CONTAINING PROTEIN-RELATED"/>
    <property type="match status" value="1"/>
</dbReference>
<dbReference type="PANTHER" id="PTHR31635">
    <property type="entry name" value="REVERSE TRANSCRIPTASE DOMAIN-CONTAINING PROTEIN-RELATED"/>
    <property type="match status" value="1"/>
</dbReference>
<dbReference type="InterPro" id="IPR000477">
    <property type="entry name" value="RT_dom"/>
</dbReference>
<protein>
    <recommendedName>
        <fullName evidence="7">Reverse transcriptase domain-containing protein</fullName>
    </recommendedName>
</protein>
<dbReference type="Pfam" id="PF13966">
    <property type="entry name" value="zf-RVT"/>
    <property type="match status" value="1"/>
</dbReference>
<dbReference type="CDD" id="cd01650">
    <property type="entry name" value="RT_nLTR_like"/>
    <property type="match status" value="1"/>
</dbReference>
<accession>A0AAE0E0M0</accession>
<dbReference type="InterPro" id="IPR005135">
    <property type="entry name" value="Endo/exonuclease/phosphatase"/>
</dbReference>
<gene>
    <name evidence="5" type="ORF">Dsin_023375</name>
</gene>
<feature type="domain" description="Reverse transcriptase" evidence="2">
    <location>
        <begin position="494"/>
        <end position="596"/>
    </location>
</feature>
<evidence type="ECO:0000259" key="2">
    <source>
        <dbReference type="Pfam" id="PF00078"/>
    </source>
</evidence>
<dbReference type="Pfam" id="PF00078">
    <property type="entry name" value="RVT_1"/>
    <property type="match status" value="1"/>
</dbReference>
<dbReference type="InterPro" id="IPR026960">
    <property type="entry name" value="RVT-Znf"/>
</dbReference>
<dbReference type="Pfam" id="PF03372">
    <property type="entry name" value="Exo_endo_phos"/>
    <property type="match status" value="1"/>
</dbReference>
<name>A0AAE0E0M0_9ROSI</name>
<evidence type="ECO:0000313" key="6">
    <source>
        <dbReference type="Proteomes" id="UP001281410"/>
    </source>
</evidence>
<organism evidence="5 6">
    <name type="scientific">Dipteronia sinensis</name>
    <dbReference type="NCBI Taxonomy" id="43782"/>
    <lineage>
        <taxon>Eukaryota</taxon>
        <taxon>Viridiplantae</taxon>
        <taxon>Streptophyta</taxon>
        <taxon>Embryophyta</taxon>
        <taxon>Tracheophyta</taxon>
        <taxon>Spermatophyta</taxon>
        <taxon>Magnoliopsida</taxon>
        <taxon>eudicotyledons</taxon>
        <taxon>Gunneridae</taxon>
        <taxon>Pentapetalae</taxon>
        <taxon>rosids</taxon>
        <taxon>malvids</taxon>
        <taxon>Sapindales</taxon>
        <taxon>Sapindaceae</taxon>
        <taxon>Hippocastanoideae</taxon>
        <taxon>Acereae</taxon>
        <taxon>Dipteronia</taxon>
    </lineage>
</organism>
<feature type="domain" description="Endonuclease/exonuclease/phosphatase" evidence="3">
    <location>
        <begin position="90"/>
        <end position="257"/>
    </location>
</feature>